<accession>A0AA39MQH3</accession>
<comment type="caution">
    <text evidence="2">The sequence shown here is derived from an EMBL/GenBank/DDBJ whole genome shotgun (WGS) entry which is preliminary data.</text>
</comment>
<feature type="region of interest" description="Disordered" evidence="1">
    <location>
        <begin position="78"/>
        <end position="103"/>
    </location>
</feature>
<keyword evidence="3" id="KW-1185">Reference proteome</keyword>
<sequence length="132" mass="14985">MGGFLWFIAGAAAATIYCNGRIQAGYYAANPNGYYERGWTRQSAQALDSDERAPEGNERERQYAYRAGVRLEGQQRFGLELPQQPRERMEAPAPPPQQEEQVSLDHIRELSKQADEAMSACLKLHLILSWRL</sequence>
<dbReference type="AlphaFoldDB" id="A0AA39MQH3"/>
<proteinExistence type="predicted"/>
<reference evidence="2" key="1">
    <citation type="submission" date="2023-06" db="EMBL/GenBank/DDBJ databases">
        <authorList>
            <consortium name="Lawrence Berkeley National Laboratory"/>
            <person name="Ahrendt S."/>
            <person name="Sahu N."/>
            <person name="Indic B."/>
            <person name="Wong-Bajracharya J."/>
            <person name="Merenyi Z."/>
            <person name="Ke H.-M."/>
            <person name="Monk M."/>
            <person name="Kocsube S."/>
            <person name="Drula E."/>
            <person name="Lipzen A."/>
            <person name="Balint B."/>
            <person name="Henrissat B."/>
            <person name="Andreopoulos B."/>
            <person name="Martin F.M."/>
            <person name="Harder C.B."/>
            <person name="Rigling D."/>
            <person name="Ford K.L."/>
            <person name="Foster G.D."/>
            <person name="Pangilinan J."/>
            <person name="Papanicolaou A."/>
            <person name="Barry K."/>
            <person name="LaButti K."/>
            <person name="Viragh M."/>
            <person name="Koriabine M."/>
            <person name="Yan M."/>
            <person name="Riley R."/>
            <person name="Champramary S."/>
            <person name="Plett K.L."/>
            <person name="Tsai I.J."/>
            <person name="Slot J."/>
            <person name="Sipos G."/>
            <person name="Plett J."/>
            <person name="Nagy L.G."/>
            <person name="Grigoriev I.V."/>
        </authorList>
    </citation>
    <scope>NUCLEOTIDE SEQUENCE</scope>
    <source>
        <strain evidence="2">CCBAS 213</strain>
    </source>
</reference>
<dbReference type="Proteomes" id="UP001175211">
    <property type="component" value="Unassembled WGS sequence"/>
</dbReference>
<dbReference type="EMBL" id="JAUEPS010000059">
    <property type="protein sequence ID" value="KAK0443326.1"/>
    <property type="molecule type" value="Genomic_DNA"/>
</dbReference>
<gene>
    <name evidence="2" type="ORF">EV420DRAFT_1026516</name>
</gene>
<dbReference type="GeneID" id="85348921"/>
<evidence type="ECO:0000313" key="3">
    <source>
        <dbReference type="Proteomes" id="UP001175211"/>
    </source>
</evidence>
<organism evidence="2 3">
    <name type="scientific">Armillaria tabescens</name>
    <name type="common">Ringless honey mushroom</name>
    <name type="synonym">Agaricus tabescens</name>
    <dbReference type="NCBI Taxonomy" id="1929756"/>
    <lineage>
        <taxon>Eukaryota</taxon>
        <taxon>Fungi</taxon>
        <taxon>Dikarya</taxon>
        <taxon>Basidiomycota</taxon>
        <taxon>Agaricomycotina</taxon>
        <taxon>Agaricomycetes</taxon>
        <taxon>Agaricomycetidae</taxon>
        <taxon>Agaricales</taxon>
        <taxon>Marasmiineae</taxon>
        <taxon>Physalacriaceae</taxon>
        <taxon>Desarmillaria</taxon>
    </lineage>
</organism>
<evidence type="ECO:0000313" key="2">
    <source>
        <dbReference type="EMBL" id="KAK0443326.1"/>
    </source>
</evidence>
<name>A0AA39MQH3_ARMTA</name>
<evidence type="ECO:0000256" key="1">
    <source>
        <dbReference type="SAM" id="MobiDB-lite"/>
    </source>
</evidence>
<protein>
    <submittedName>
        <fullName evidence="2">Uncharacterized protein</fullName>
    </submittedName>
</protein>
<dbReference type="RefSeq" id="XP_060324645.1">
    <property type="nucleotide sequence ID" value="XM_060465373.1"/>
</dbReference>